<protein>
    <submittedName>
        <fullName evidence="1">Type II toxin-antitoxin system VapB family antitoxin</fullName>
    </submittedName>
</protein>
<keyword evidence="2" id="KW-1185">Reference proteome</keyword>
<dbReference type="InterPro" id="IPR019239">
    <property type="entry name" value="VapB_antitoxin"/>
</dbReference>
<evidence type="ECO:0000313" key="1">
    <source>
        <dbReference type="EMBL" id="MFC1849320.1"/>
    </source>
</evidence>
<proteinExistence type="predicted"/>
<accession>A0ABV6YSZ9</accession>
<reference evidence="1 2" key="1">
    <citation type="submission" date="2024-09" db="EMBL/GenBank/DDBJ databases">
        <title>Laminarin stimulates single cell rates of sulfate reduction while oxygen inhibits transcriptomic activity in coastal marine sediment.</title>
        <authorList>
            <person name="Lindsay M."/>
            <person name="Orcutt B."/>
            <person name="Emerson D."/>
            <person name="Stepanauskas R."/>
            <person name="D'Angelo T."/>
        </authorList>
    </citation>
    <scope>NUCLEOTIDE SEQUENCE [LARGE SCALE GENOMIC DNA]</scope>
    <source>
        <strain evidence="1">SAG AM-311-K15</strain>
    </source>
</reference>
<evidence type="ECO:0000313" key="2">
    <source>
        <dbReference type="Proteomes" id="UP001594351"/>
    </source>
</evidence>
<name>A0ABV6YSZ9_UNCC1</name>
<dbReference type="Pfam" id="PF09957">
    <property type="entry name" value="VapB_antitoxin"/>
    <property type="match status" value="1"/>
</dbReference>
<organism evidence="1 2">
    <name type="scientific">candidate division CSSED10-310 bacterium</name>
    <dbReference type="NCBI Taxonomy" id="2855610"/>
    <lineage>
        <taxon>Bacteria</taxon>
        <taxon>Bacteria division CSSED10-310</taxon>
    </lineage>
</organism>
<dbReference type="EMBL" id="JBHPBY010000032">
    <property type="protein sequence ID" value="MFC1849320.1"/>
    <property type="molecule type" value="Genomic_DNA"/>
</dbReference>
<dbReference type="Proteomes" id="UP001594351">
    <property type="component" value="Unassembled WGS sequence"/>
</dbReference>
<sequence length="67" mass="7784">MRTTLNIADGLLEELMVLSGISNKTKVIEMALNDCIRKLKRQKIKASFGQIQFDLDIQEFREQEKNE</sequence>
<comment type="caution">
    <text evidence="1">The sequence shown here is derived from an EMBL/GenBank/DDBJ whole genome shotgun (WGS) entry which is preliminary data.</text>
</comment>
<gene>
    <name evidence="1" type="ORF">ACFL27_03840</name>
</gene>